<keyword evidence="2" id="KW-0067">ATP-binding</keyword>
<evidence type="ECO:0000259" key="4">
    <source>
        <dbReference type="Pfam" id="PF07726"/>
    </source>
</evidence>
<sequence>MSTGSKPKSLGDILQEFSQHRLVMQQELQKVIVGQDDVIEQMFAAIFTRGHCLLEGVPGLAKTLMVSTLAKILDVGFKRIQFTPDLMPSDITGTNVLEEDEQGKRNFRFVEGPVFTNILLADEINRTPPKTQASLLQAMQEREVTVGRNTYDLPEPFFTIATQNPIDQEGTYPLPEAQLDRFMFNIKVGYPTADEEEKILSQTTRNEKIEVRKILSARAIINLQKLVSSVAVSEFVVKYVARLVRATRPKDPSSPKFVQELVDWGAGPRAGQNLINGGKALAAMDGRFSVAIDDVRRIAVPVLRHRISTNFQAQAEGMTTDDIVKRLVKEIPEPEVQKFA</sequence>
<evidence type="ECO:0000256" key="3">
    <source>
        <dbReference type="ARBA" id="ARBA00061607"/>
    </source>
</evidence>
<name>D2QXP7_PIRSD</name>
<dbReference type="GO" id="GO:0016887">
    <property type="term" value="F:ATP hydrolysis activity"/>
    <property type="evidence" value="ECO:0007669"/>
    <property type="project" value="InterPro"/>
</dbReference>
<dbReference type="PANTHER" id="PTHR42759">
    <property type="entry name" value="MOXR FAMILY PROTEIN"/>
    <property type="match status" value="1"/>
</dbReference>
<dbReference type="Pfam" id="PF07726">
    <property type="entry name" value="AAA_3"/>
    <property type="match status" value="1"/>
</dbReference>
<dbReference type="PANTHER" id="PTHR42759:SF1">
    <property type="entry name" value="MAGNESIUM-CHELATASE SUBUNIT CHLD"/>
    <property type="match status" value="1"/>
</dbReference>
<dbReference type="InterPro" id="IPR027417">
    <property type="entry name" value="P-loop_NTPase"/>
</dbReference>
<protein>
    <submittedName>
        <fullName evidence="6">ATPase associated with various cellular activities AAA_3</fullName>
    </submittedName>
</protein>
<dbReference type="CDD" id="cd00009">
    <property type="entry name" value="AAA"/>
    <property type="match status" value="1"/>
</dbReference>
<dbReference type="InterPro" id="IPR011703">
    <property type="entry name" value="ATPase_AAA-3"/>
</dbReference>
<dbReference type="Gene3D" id="1.10.8.80">
    <property type="entry name" value="Magnesium chelatase subunit I, C-Terminal domain"/>
    <property type="match status" value="1"/>
</dbReference>
<reference evidence="6 7" key="1">
    <citation type="journal article" date="2009" name="Stand. Genomic Sci.">
        <title>Complete genome sequence of Pirellula staleyi type strain (ATCC 27377).</title>
        <authorList>
            <person name="Clum A."/>
            <person name="Tindall B.J."/>
            <person name="Sikorski J."/>
            <person name="Ivanova N."/>
            <person name="Mavrommatis K."/>
            <person name="Lucas S."/>
            <person name="Glavina del Rio T."/>
            <person name="Nolan M."/>
            <person name="Chen F."/>
            <person name="Tice H."/>
            <person name="Pitluck S."/>
            <person name="Cheng J.F."/>
            <person name="Chertkov O."/>
            <person name="Brettin T."/>
            <person name="Han C."/>
            <person name="Detter J.C."/>
            <person name="Kuske C."/>
            <person name="Bruce D."/>
            <person name="Goodwin L."/>
            <person name="Ovchinikova G."/>
            <person name="Pati A."/>
            <person name="Mikhailova N."/>
            <person name="Chen A."/>
            <person name="Palaniappan K."/>
            <person name="Land M."/>
            <person name="Hauser L."/>
            <person name="Chang Y.J."/>
            <person name="Jeffries C.D."/>
            <person name="Chain P."/>
            <person name="Rohde M."/>
            <person name="Goker M."/>
            <person name="Bristow J."/>
            <person name="Eisen J.A."/>
            <person name="Markowitz V."/>
            <person name="Hugenholtz P."/>
            <person name="Kyrpides N.C."/>
            <person name="Klenk H.P."/>
            <person name="Lapidus A."/>
        </authorList>
    </citation>
    <scope>NUCLEOTIDE SEQUENCE [LARGE SCALE GENOMIC DNA]</scope>
    <source>
        <strain evidence="7">ATCC 27377 / DSM 6068 / ICPB 4128</strain>
    </source>
</reference>
<organism evidence="6 7">
    <name type="scientific">Pirellula staleyi (strain ATCC 27377 / DSM 6068 / ICPB 4128)</name>
    <name type="common">Pirella staleyi</name>
    <dbReference type="NCBI Taxonomy" id="530564"/>
    <lineage>
        <taxon>Bacteria</taxon>
        <taxon>Pseudomonadati</taxon>
        <taxon>Planctomycetota</taxon>
        <taxon>Planctomycetia</taxon>
        <taxon>Pirellulales</taxon>
        <taxon>Pirellulaceae</taxon>
        <taxon>Pirellula</taxon>
    </lineage>
</organism>
<feature type="domain" description="ATPase AAA-3" evidence="4">
    <location>
        <begin position="51"/>
        <end position="184"/>
    </location>
</feature>
<dbReference type="Gene3D" id="3.40.50.300">
    <property type="entry name" value="P-loop containing nucleotide triphosphate hydrolases"/>
    <property type="match status" value="1"/>
</dbReference>
<dbReference type="FunFam" id="3.40.50.300:FF:000640">
    <property type="entry name" value="MoxR family ATPase"/>
    <property type="match status" value="1"/>
</dbReference>
<dbReference type="AlphaFoldDB" id="D2QXP7"/>
<comment type="similarity">
    <text evidence="3">Belongs to the MoxR family.</text>
</comment>
<dbReference type="Pfam" id="PF17863">
    <property type="entry name" value="AAA_lid_2"/>
    <property type="match status" value="1"/>
</dbReference>
<dbReference type="eggNOG" id="COG0714">
    <property type="taxonomic scope" value="Bacteria"/>
</dbReference>
<evidence type="ECO:0000313" key="6">
    <source>
        <dbReference type="EMBL" id="ADB16232.1"/>
    </source>
</evidence>
<evidence type="ECO:0000313" key="7">
    <source>
        <dbReference type="Proteomes" id="UP000001887"/>
    </source>
</evidence>
<feature type="domain" description="ChlI/MoxR AAA lid" evidence="5">
    <location>
        <begin position="258"/>
        <end position="326"/>
    </location>
</feature>
<dbReference type="PIRSF" id="PIRSF002849">
    <property type="entry name" value="AAA_ATPase_chaperone_MoxR_prd"/>
    <property type="match status" value="1"/>
</dbReference>
<dbReference type="KEGG" id="psl:Psta_1557"/>
<evidence type="ECO:0000256" key="2">
    <source>
        <dbReference type="ARBA" id="ARBA00022840"/>
    </source>
</evidence>
<evidence type="ECO:0000256" key="1">
    <source>
        <dbReference type="ARBA" id="ARBA00022741"/>
    </source>
</evidence>
<evidence type="ECO:0000259" key="5">
    <source>
        <dbReference type="Pfam" id="PF17863"/>
    </source>
</evidence>
<dbReference type="InterPro" id="IPR050764">
    <property type="entry name" value="CbbQ/NirQ/NorQ/GpvN"/>
</dbReference>
<dbReference type="EMBL" id="CP001848">
    <property type="protein sequence ID" value="ADB16232.1"/>
    <property type="molecule type" value="Genomic_DNA"/>
</dbReference>
<dbReference type="SUPFAM" id="SSF52540">
    <property type="entry name" value="P-loop containing nucleoside triphosphate hydrolases"/>
    <property type="match status" value="1"/>
</dbReference>
<keyword evidence="1" id="KW-0547">Nucleotide-binding</keyword>
<accession>D2QXP7</accession>
<dbReference type="InterPro" id="IPR041628">
    <property type="entry name" value="ChlI/MoxR_AAA_lid"/>
</dbReference>
<dbReference type="Proteomes" id="UP000001887">
    <property type="component" value="Chromosome"/>
</dbReference>
<keyword evidence="7" id="KW-1185">Reference proteome</keyword>
<dbReference type="GO" id="GO:0005524">
    <property type="term" value="F:ATP binding"/>
    <property type="evidence" value="ECO:0007669"/>
    <property type="project" value="UniProtKB-KW"/>
</dbReference>
<gene>
    <name evidence="6" type="ordered locus">Psta_1557</name>
</gene>
<dbReference type="STRING" id="530564.Psta_1557"/>
<proteinExistence type="inferred from homology"/>
<dbReference type="HOGENOM" id="CLU_034716_3_1_0"/>